<evidence type="ECO:0000313" key="10">
    <source>
        <dbReference type="WBParaSite" id="EgrG_001047700"/>
    </source>
</evidence>
<evidence type="ECO:0000256" key="1">
    <source>
        <dbReference type="ARBA" id="ARBA00004123"/>
    </source>
</evidence>
<sequence length="299" mass="33471">MDGLIPDHTSPYEIHWENPAISPHQLNSSNILQYFCHLSNPFYDRECNNEVVRMQGLSQDKLTTLCGTEFYLYRSQEPVLFVIRKQERLSPSEVVPLAYYYIINGIVRQAPDLSTLINSRLHTIIAGLNKAIQTLAPCARFHPSDGSYSWEDPNALTGGSKRESDKKPKDDTVATNPYQVHRTDFLLNEWASRFPMPPLPNTLSVGSTLPTPQQTSHSSGPAPSNQTGSLEATPDKRQRLIVCANWVSSSLILSQACGHVAQAYLPRMSNSTPPQQLQEIVTYTPGYFIDPPICLLPEF</sequence>
<feature type="region of interest" description="Disordered" evidence="7">
    <location>
        <begin position="201"/>
        <end position="232"/>
    </location>
</feature>
<reference evidence="8" key="2">
    <citation type="submission" date="2014-06" db="EMBL/GenBank/DDBJ databases">
        <authorList>
            <person name="Aslett M."/>
        </authorList>
    </citation>
    <scope>NUCLEOTIDE SEQUENCE</scope>
</reference>
<evidence type="ECO:0000256" key="5">
    <source>
        <dbReference type="ARBA" id="ARBA00023242"/>
    </source>
</evidence>
<dbReference type="Gene3D" id="3.10.450.580">
    <property type="entry name" value="Mediator complex, subunit Med6"/>
    <property type="match status" value="1"/>
</dbReference>
<dbReference type="OrthoDB" id="344220at2759"/>
<feature type="compositionally biased region" description="Basic and acidic residues" evidence="7">
    <location>
        <begin position="160"/>
        <end position="172"/>
    </location>
</feature>
<organism evidence="8">
    <name type="scientific">Echinococcus granulosus</name>
    <name type="common">Hydatid tapeworm</name>
    <dbReference type="NCBI Taxonomy" id="6210"/>
    <lineage>
        <taxon>Eukaryota</taxon>
        <taxon>Metazoa</taxon>
        <taxon>Spiralia</taxon>
        <taxon>Lophotrochozoa</taxon>
        <taxon>Platyhelminthes</taxon>
        <taxon>Cestoda</taxon>
        <taxon>Eucestoda</taxon>
        <taxon>Cyclophyllidea</taxon>
        <taxon>Taeniidae</taxon>
        <taxon>Echinococcus</taxon>
        <taxon>Echinococcus granulosus group</taxon>
    </lineage>
</organism>
<comment type="subunit">
    <text evidence="6">Component of the Mediator complex.</text>
</comment>
<name>A0A068WC92_ECHGR</name>
<dbReference type="GO" id="GO:0016592">
    <property type="term" value="C:mediator complex"/>
    <property type="evidence" value="ECO:0007669"/>
    <property type="project" value="InterPro"/>
</dbReference>
<comment type="function">
    <text evidence="6">Component of the Mediator complex, a coactivator involved in the regulated transcription of nearly all RNA polymerase II-dependent genes. Mediator functions as a bridge to convey information from gene-specific regulatory proteins to the basal RNA polymerase II transcription machinery. Mediator is recruited to promoters by direct interactions with regulatory proteins and serves as a scaffold for the assembly of a functional preinitiation complex with RNA polymerase II and the general transcription factors.</text>
</comment>
<feature type="compositionally biased region" description="Polar residues" evidence="7">
    <location>
        <begin position="201"/>
        <end position="230"/>
    </location>
</feature>
<feature type="region of interest" description="Disordered" evidence="7">
    <location>
        <begin position="149"/>
        <end position="177"/>
    </location>
</feature>
<evidence type="ECO:0000313" key="8">
    <source>
        <dbReference type="EMBL" id="CDS17712.1"/>
    </source>
</evidence>
<evidence type="ECO:0000256" key="4">
    <source>
        <dbReference type="ARBA" id="ARBA00023163"/>
    </source>
</evidence>
<proteinExistence type="inferred from homology"/>
<dbReference type="Pfam" id="PF04934">
    <property type="entry name" value="Med6"/>
    <property type="match status" value="1"/>
</dbReference>
<dbReference type="AlphaFoldDB" id="A0A068WC92"/>
<evidence type="ECO:0000313" key="9">
    <source>
        <dbReference type="Proteomes" id="UP000492820"/>
    </source>
</evidence>
<comment type="similarity">
    <text evidence="2 6">Belongs to the Mediator complex subunit 6 family.</text>
</comment>
<dbReference type="EMBL" id="LK028577">
    <property type="protein sequence ID" value="CDS17712.1"/>
    <property type="molecule type" value="Genomic_DNA"/>
</dbReference>
<reference evidence="8 9" key="1">
    <citation type="journal article" date="2013" name="Nature">
        <title>The genomes of four tapeworm species reveal adaptations to parasitism.</title>
        <authorList>
            <person name="Tsai I.J."/>
            <person name="Zarowiecki M."/>
            <person name="Holroyd N."/>
            <person name="Garciarrubio A."/>
            <person name="Sanchez-Flores A."/>
            <person name="Brooks K.L."/>
            <person name="Tracey A."/>
            <person name="Bobes R.J."/>
            <person name="Fragoso G."/>
            <person name="Sciutto E."/>
            <person name="Aslett M."/>
            <person name="Beasley H."/>
            <person name="Bennett H.M."/>
            <person name="Cai J."/>
            <person name="Camicia F."/>
            <person name="Clark R."/>
            <person name="Cucher M."/>
            <person name="De Silva N."/>
            <person name="Day T.A."/>
            <person name="Deplazes P."/>
            <person name="Estrada K."/>
            <person name="Fernandez C."/>
            <person name="Holland P.W."/>
            <person name="Hou J."/>
            <person name="Hu S."/>
            <person name="Huckvale T."/>
            <person name="Hung S.S."/>
            <person name="Kamenetzky L."/>
            <person name="Keane J.A."/>
            <person name="Kiss F."/>
            <person name="Koziol U."/>
            <person name="Lambert O."/>
            <person name="Liu K."/>
            <person name="Luo X."/>
            <person name="Luo Y."/>
            <person name="Macchiaroli N."/>
            <person name="Nichol S."/>
            <person name="Paps J."/>
            <person name="Parkinson J."/>
            <person name="Pouchkina-Stantcheva N."/>
            <person name="Riddiford N."/>
            <person name="Rosenzvit M."/>
            <person name="Salinas G."/>
            <person name="Wasmuth J.D."/>
            <person name="Zamanian M."/>
            <person name="Zheng Y."/>
            <person name="Cai X."/>
            <person name="Soberon X."/>
            <person name="Olson P.D."/>
            <person name="Laclette J.P."/>
            <person name="Brehm K."/>
            <person name="Berriman M."/>
            <person name="Garciarrubio A."/>
            <person name="Bobes R.J."/>
            <person name="Fragoso G."/>
            <person name="Sanchez-Flores A."/>
            <person name="Estrada K."/>
            <person name="Cevallos M.A."/>
            <person name="Morett E."/>
            <person name="Gonzalez V."/>
            <person name="Portillo T."/>
            <person name="Ochoa-Leyva A."/>
            <person name="Jose M.V."/>
            <person name="Sciutto E."/>
            <person name="Landa A."/>
            <person name="Jimenez L."/>
            <person name="Valdes V."/>
            <person name="Carrero J.C."/>
            <person name="Larralde C."/>
            <person name="Morales-Montor J."/>
            <person name="Limon-Lason J."/>
            <person name="Soberon X."/>
            <person name="Laclette J.P."/>
        </authorList>
    </citation>
    <scope>NUCLEOTIDE SEQUENCE [LARGE SCALE GENOMIC DNA]</scope>
</reference>
<keyword evidence="4 6" id="KW-0804">Transcription</keyword>
<dbReference type="GO" id="GO:0003712">
    <property type="term" value="F:transcription coregulator activity"/>
    <property type="evidence" value="ECO:0007669"/>
    <property type="project" value="InterPro"/>
</dbReference>
<evidence type="ECO:0000256" key="2">
    <source>
        <dbReference type="ARBA" id="ARBA00007526"/>
    </source>
</evidence>
<dbReference type="InterPro" id="IPR038566">
    <property type="entry name" value="Mediator_Med6_sf"/>
</dbReference>
<dbReference type="PANTHER" id="PTHR13104">
    <property type="entry name" value="MED-6-RELATED"/>
    <property type="match status" value="1"/>
</dbReference>
<dbReference type="InterPro" id="IPR007018">
    <property type="entry name" value="Mediator_Med6"/>
</dbReference>
<gene>
    <name evidence="10" type="primary">EGR_06467</name>
    <name evidence="6" type="synonym">MED6</name>
    <name evidence="8" type="ORF">EgrG_001047700</name>
</gene>
<keyword evidence="5 6" id="KW-0539">Nucleus</keyword>
<keyword evidence="3 6" id="KW-0805">Transcription regulation</keyword>
<accession>A0A068WC92</accession>
<reference evidence="10" key="3">
    <citation type="submission" date="2020-10" db="UniProtKB">
        <authorList>
            <consortium name="WormBaseParasite"/>
        </authorList>
    </citation>
    <scope>IDENTIFICATION</scope>
</reference>
<dbReference type="WBParaSite" id="EgrG_001047700">
    <property type="protein sequence ID" value="EgrG_001047700"/>
    <property type="gene ID" value="EgrG_001047700"/>
</dbReference>
<comment type="subcellular location">
    <subcellularLocation>
        <location evidence="1 6">Nucleus</location>
    </subcellularLocation>
</comment>
<evidence type="ECO:0000256" key="6">
    <source>
        <dbReference type="RuleBase" id="RU364143"/>
    </source>
</evidence>
<keyword evidence="6" id="KW-0010">Activator</keyword>
<evidence type="ECO:0000256" key="7">
    <source>
        <dbReference type="SAM" id="MobiDB-lite"/>
    </source>
</evidence>
<dbReference type="GO" id="GO:0006357">
    <property type="term" value="P:regulation of transcription by RNA polymerase II"/>
    <property type="evidence" value="ECO:0007669"/>
    <property type="project" value="InterPro"/>
</dbReference>
<evidence type="ECO:0000256" key="3">
    <source>
        <dbReference type="ARBA" id="ARBA00023015"/>
    </source>
</evidence>
<dbReference type="Proteomes" id="UP000492820">
    <property type="component" value="Unassembled WGS sequence"/>
</dbReference>
<protein>
    <recommendedName>
        <fullName evidence="6">Mediator of RNA polymerase II transcription subunit 6</fullName>
    </recommendedName>
    <alternativeName>
        <fullName evidence="6">Mediator complex subunit 6</fullName>
    </alternativeName>
</protein>